<keyword evidence="1" id="KW-0560">Oxidoreductase</keyword>
<keyword evidence="2" id="KW-1185">Reference proteome</keyword>
<dbReference type="GO" id="GO:0004497">
    <property type="term" value="F:monooxygenase activity"/>
    <property type="evidence" value="ECO:0007669"/>
    <property type="project" value="UniProtKB-KW"/>
</dbReference>
<dbReference type="EMBL" id="VHSG01000015">
    <property type="protein sequence ID" value="TQV75942.1"/>
    <property type="molecule type" value="Genomic_DNA"/>
</dbReference>
<proteinExistence type="predicted"/>
<dbReference type="OrthoDB" id="9804891at2"/>
<evidence type="ECO:0000313" key="2">
    <source>
        <dbReference type="Proteomes" id="UP000319732"/>
    </source>
</evidence>
<evidence type="ECO:0000313" key="1">
    <source>
        <dbReference type="EMBL" id="TQV75942.1"/>
    </source>
</evidence>
<dbReference type="InterPro" id="IPR011008">
    <property type="entry name" value="Dimeric_a/b-barrel"/>
</dbReference>
<sequence>MSQSNVGILATLKAKHEKVQEVEAFLKGAITLAEEESGTCTWFALKLGPSTFGIFDTFQNDEGRQQHLNGKIAVALMANAEELMLEAPDIKQIEILAAKI</sequence>
<dbReference type="SUPFAM" id="SSF54909">
    <property type="entry name" value="Dimeric alpha+beta barrel"/>
    <property type="match status" value="1"/>
</dbReference>
<dbReference type="AlphaFoldDB" id="A0A545TFD7"/>
<dbReference type="RefSeq" id="WP_142905150.1">
    <property type="nucleotide sequence ID" value="NZ_ML660095.1"/>
</dbReference>
<comment type="caution">
    <text evidence="1">The sequence shown here is derived from an EMBL/GenBank/DDBJ whole genome shotgun (WGS) entry which is preliminary data.</text>
</comment>
<organism evidence="1 2">
    <name type="scientific">Exilibacterium tricleocarpae</name>
    <dbReference type="NCBI Taxonomy" id="2591008"/>
    <lineage>
        <taxon>Bacteria</taxon>
        <taxon>Pseudomonadati</taxon>
        <taxon>Pseudomonadota</taxon>
        <taxon>Gammaproteobacteria</taxon>
        <taxon>Cellvibrionales</taxon>
        <taxon>Cellvibrionaceae</taxon>
        <taxon>Exilibacterium</taxon>
    </lineage>
</organism>
<dbReference type="Gene3D" id="3.30.70.100">
    <property type="match status" value="1"/>
</dbReference>
<name>A0A545TFD7_9GAMM</name>
<keyword evidence="1" id="KW-0503">Monooxygenase</keyword>
<dbReference type="Proteomes" id="UP000319732">
    <property type="component" value="Unassembled WGS sequence"/>
</dbReference>
<reference evidence="1 2" key="1">
    <citation type="submission" date="2019-06" db="EMBL/GenBank/DDBJ databases">
        <title>Whole genome sequence for Cellvibrionaceae sp. R142.</title>
        <authorList>
            <person name="Wang G."/>
        </authorList>
    </citation>
    <scope>NUCLEOTIDE SEQUENCE [LARGE SCALE GENOMIC DNA]</scope>
    <source>
        <strain evidence="1 2">R142</strain>
    </source>
</reference>
<accession>A0A545TFD7</accession>
<gene>
    <name evidence="1" type="ORF">FKG94_15105</name>
</gene>
<protein>
    <submittedName>
        <fullName evidence="1">Antibiotic biosynthesis monooxygenase</fullName>
    </submittedName>
</protein>